<evidence type="ECO:0000313" key="9">
    <source>
        <dbReference type="Proteomes" id="UP000479756"/>
    </source>
</evidence>
<dbReference type="PANTHER" id="PTHR33406:SF13">
    <property type="entry name" value="MEMBRANE PROTEIN YDFJ"/>
    <property type="match status" value="1"/>
</dbReference>
<keyword evidence="2" id="KW-1003">Cell membrane</keyword>
<feature type="transmembrane region" description="Helical" evidence="6">
    <location>
        <begin position="180"/>
        <end position="207"/>
    </location>
</feature>
<feature type="transmembrane region" description="Helical" evidence="6">
    <location>
        <begin position="561"/>
        <end position="580"/>
    </location>
</feature>
<feature type="transmembrane region" description="Helical" evidence="6">
    <location>
        <begin position="587"/>
        <end position="608"/>
    </location>
</feature>
<feature type="transmembrane region" description="Helical" evidence="6">
    <location>
        <begin position="367"/>
        <end position="388"/>
    </location>
</feature>
<feature type="transmembrane region" description="Helical" evidence="6">
    <location>
        <begin position="12"/>
        <end position="33"/>
    </location>
</feature>
<evidence type="ECO:0000256" key="6">
    <source>
        <dbReference type="SAM" id="Phobius"/>
    </source>
</evidence>
<dbReference type="PROSITE" id="PS50156">
    <property type="entry name" value="SSD"/>
    <property type="match status" value="1"/>
</dbReference>
<dbReference type="InterPro" id="IPR000731">
    <property type="entry name" value="SSD"/>
</dbReference>
<feature type="transmembrane region" description="Helical" evidence="6">
    <location>
        <begin position="278"/>
        <end position="297"/>
    </location>
</feature>
<feature type="transmembrane region" description="Helical" evidence="6">
    <location>
        <begin position="671"/>
        <end position="689"/>
    </location>
</feature>
<protein>
    <submittedName>
        <fullName evidence="8">MMPL family transporter</fullName>
    </submittedName>
</protein>
<evidence type="ECO:0000313" key="8">
    <source>
        <dbReference type="EMBL" id="NEM92116.1"/>
    </source>
</evidence>
<name>A0A7C9TRD3_9MICO</name>
<evidence type="ECO:0000256" key="5">
    <source>
        <dbReference type="ARBA" id="ARBA00023136"/>
    </source>
</evidence>
<dbReference type="PANTHER" id="PTHR33406">
    <property type="entry name" value="MEMBRANE PROTEIN MJ1562-RELATED"/>
    <property type="match status" value="1"/>
</dbReference>
<evidence type="ECO:0000256" key="4">
    <source>
        <dbReference type="ARBA" id="ARBA00022989"/>
    </source>
</evidence>
<dbReference type="EMBL" id="JAAGWZ010000004">
    <property type="protein sequence ID" value="NEM92116.1"/>
    <property type="molecule type" value="Genomic_DNA"/>
</dbReference>
<feature type="transmembrane region" description="Helical" evidence="6">
    <location>
        <begin position="303"/>
        <end position="329"/>
    </location>
</feature>
<comment type="caution">
    <text evidence="8">The sequence shown here is derived from an EMBL/GenBank/DDBJ whole genome shotgun (WGS) entry which is preliminary data.</text>
</comment>
<dbReference type="Gene3D" id="1.20.1640.10">
    <property type="entry name" value="Multidrug efflux transporter AcrB transmembrane domain"/>
    <property type="match status" value="2"/>
</dbReference>
<dbReference type="GO" id="GO:0005886">
    <property type="term" value="C:plasma membrane"/>
    <property type="evidence" value="ECO:0007669"/>
    <property type="project" value="UniProtKB-SubCell"/>
</dbReference>
<feature type="transmembrane region" description="Helical" evidence="6">
    <location>
        <begin position="695"/>
        <end position="721"/>
    </location>
</feature>
<evidence type="ECO:0000259" key="7">
    <source>
        <dbReference type="PROSITE" id="PS50156"/>
    </source>
</evidence>
<keyword evidence="4 6" id="KW-1133">Transmembrane helix</keyword>
<accession>A0A7C9TRD3</accession>
<comment type="subcellular location">
    <subcellularLocation>
        <location evidence="1">Cell membrane</location>
        <topology evidence="1">Multi-pass membrane protein</topology>
    </subcellularLocation>
</comment>
<dbReference type="InterPro" id="IPR050545">
    <property type="entry name" value="Mycobact_MmpL"/>
</dbReference>
<dbReference type="Pfam" id="PF03176">
    <property type="entry name" value="MMPL"/>
    <property type="match status" value="2"/>
</dbReference>
<keyword evidence="5 6" id="KW-0472">Membrane</keyword>
<organism evidence="8 9">
    <name type="scientific">Galbitalea soli</name>
    <dbReference type="NCBI Taxonomy" id="1268042"/>
    <lineage>
        <taxon>Bacteria</taxon>
        <taxon>Bacillati</taxon>
        <taxon>Actinomycetota</taxon>
        <taxon>Actinomycetes</taxon>
        <taxon>Micrococcales</taxon>
        <taxon>Microbacteriaceae</taxon>
        <taxon>Galbitalea</taxon>
    </lineage>
</organism>
<evidence type="ECO:0000256" key="3">
    <source>
        <dbReference type="ARBA" id="ARBA00022692"/>
    </source>
</evidence>
<reference evidence="8 9" key="1">
    <citation type="journal article" date="2014" name="Int. J. Syst. Evol. Microbiol.">
        <title>Description of Galbitalea soli gen. nov., sp. nov., and Frondihabitans sucicola sp. nov.</title>
        <authorList>
            <person name="Kim S.J."/>
            <person name="Lim J.M."/>
            <person name="Ahn J.H."/>
            <person name="Weon H.Y."/>
            <person name="Hamada M."/>
            <person name="Suzuki K."/>
            <person name="Ahn T.Y."/>
            <person name="Kwon S.W."/>
        </authorList>
    </citation>
    <scope>NUCLEOTIDE SEQUENCE [LARGE SCALE GENOMIC DNA]</scope>
    <source>
        <strain evidence="8 9">NBRC 108727</strain>
    </source>
</reference>
<keyword evidence="3 6" id="KW-0812">Transmembrane</keyword>
<dbReference type="RefSeq" id="WP_163474178.1">
    <property type="nucleotide sequence ID" value="NZ_JAAGWZ010000004.1"/>
</dbReference>
<dbReference type="AlphaFoldDB" id="A0A7C9TRD3"/>
<sequence>MKRLSALVTRRPWVVIGVWIAIVAGAAVIASGLDGSLKAGGFTNPRAEALVTQATLRDAFDEAPGQLVVALDSTKPVTDGMVQTVITELRRAGATTTQDASTHPDWRSSSGCTTLVVGGFDADDTTVQNSVPDLQRRLESALRGQSASGSHSAVYVTGQPALDYQLNVHSKADATRAEMIVFPVLIIVLLLVFGSVTAMIVPLLIAGSALALGSAAGALLGRGIDLSILYSNIVSMIGLAVAIDYSLFIIKRFREELAMGAEVRAAVQTAMQTAGRSVFFSGIAVAVALAALFIPRVMAFTSIALGGIVVTTAALLVTLTVLPAVLTVLGRRIDWGSIRGRRRLASASTSTHLGAGASSGLFRHPGLVTVVGVVALVIVALPISGISLQSPVASATVLPSTDPARKGLDVLAAKLGDRALFPVQVVMTASPRQGGEALLRDVATVSEFAADQRGAGDLTSVATLGAPNAAIIAAADAPESSSPLAAAVHRLWSTHNGRTVTRILIDPSEGPDSVSAHRLVTALRDRFGATANGSTGISASLAVAGATAQGVDFDSTLVDSMPLIALLVFALTFGMLLFAFRSVLLPVLALAFNGLVVAASLGILTFLLDRTGSAPINSVTPVLLFAVLFGLSMDYMVIIMARITEGFRSGLDYRAAVGQGVHATRTMVNSAAIIMIAVFASFATAEISIVREIGIGLAVAVAIDALVIRAVILPATLLLLGPRTLGASAQRANARARQRPSVAPRQLDLVH</sequence>
<gene>
    <name evidence="8" type="ORF">G3T37_12205</name>
</gene>
<feature type="transmembrane region" description="Helical" evidence="6">
    <location>
        <begin position="620"/>
        <end position="641"/>
    </location>
</feature>
<dbReference type="InterPro" id="IPR004869">
    <property type="entry name" value="MMPL_dom"/>
</dbReference>
<dbReference type="SUPFAM" id="SSF82866">
    <property type="entry name" value="Multidrug efflux transporter AcrB transmembrane domain"/>
    <property type="match status" value="2"/>
</dbReference>
<evidence type="ECO:0000256" key="2">
    <source>
        <dbReference type="ARBA" id="ARBA00022475"/>
    </source>
</evidence>
<keyword evidence="9" id="KW-1185">Reference proteome</keyword>
<proteinExistence type="predicted"/>
<dbReference type="Proteomes" id="UP000479756">
    <property type="component" value="Unassembled WGS sequence"/>
</dbReference>
<evidence type="ECO:0000256" key="1">
    <source>
        <dbReference type="ARBA" id="ARBA00004651"/>
    </source>
</evidence>
<feature type="domain" description="SSD" evidence="7">
    <location>
        <begin position="209"/>
        <end position="328"/>
    </location>
</feature>
<feature type="transmembrane region" description="Helical" evidence="6">
    <location>
        <begin position="227"/>
        <end position="250"/>
    </location>
</feature>